<accession>A0A9J7BKX1</accession>
<evidence type="ECO:0000313" key="1">
    <source>
        <dbReference type="EMBL" id="UWZ83480.1"/>
    </source>
</evidence>
<sequence length="125" mass="14091">MSDKITATFTIENCSLITRGEPVAKALETLASTREKALQRLRGRVPNLDNYVLLTEFEVSCLMSVPGGTLRRWRGEGKGPSWHKVEGSVRYALADVLREIEESKRLSVRANMEARQASAKHHRVR</sequence>
<name>A0A9J7BKX1_9BACT</name>
<evidence type="ECO:0000313" key="2">
    <source>
        <dbReference type="Proteomes" id="UP001059380"/>
    </source>
</evidence>
<protein>
    <recommendedName>
        <fullName evidence="3">DNA-binding protein</fullName>
    </recommendedName>
</protein>
<organism evidence="1 2">
    <name type="scientific">Occallatibacter riparius</name>
    <dbReference type="NCBI Taxonomy" id="1002689"/>
    <lineage>
        <taxon>Bacteria</taxon>
        <taxon>Pseudomonadati</taxon>
        <taxon>Acidobacteriota</taxon>
        <taxon>Terriglobia</taxon>
        <taxon>Terriglobales</taxon>
        <taxon>Acidobacteriaceae</taxon>
        <taxon>Occallatibacter</taxon>
    </lineage>
</organism>
<dbReference type="RefSeq" id="WP_260792815.1">
    <property type="nucleotide sequence ID" value="NZ_CP093313.1"/>
</dbReference>
<dbReference type="Proteomes" id="UP001059380">
    <property type="component" value="Chromosome"/>
</dbReference>
<dbReference type="EMBL" id="CP093313">
    <property type="protein sequence ID" value="UWZ83480.1"/>
    <property type="molecule type" value="Genomic_DNA"/>
</dbReference>
<evidence type="ECO:0008006" key="3">
    <source>
        <dbReference type="Google" id="ProtNLM"/>
    </source>
</evidence>
<dbReference type="AlphaFoldDB" id="A0A9J7BKX1"/>
<dbReference type="InterPro" id="IPR009061">
    <property type="entry name" value="DNA-bd_dom_put_sf"/>
</dbReference>
<keyword evidence="2" id="KW-1185">Reference proteome</keyword>
<dbReference type="SUPFAM" id="SSF46955">
    <property type="entry name" value="Putative DNA-binding domain"/>
    <property type="match status" value="1"/>
</dbReference>
<gene>
    <name evidence="1" type="ORF">MOP44_23305</name>
</gene>
<proteinExistence type="predicted"/>
<reference evidence="1" key="1">
    <citation type="submission" date="2021-04" db="EMBL/GenBank/DDBJ databases">
        <title>Phylogenetic analysis of Acidobacteriaceae.</title>
        <authorList>
            <person name="Qiu L."/>
            <person name="Zhang Q."/>
        </authorList>
    </citation>
    <scope>NUCLEOTIDE SEQUENCE</scope>
    <source>
        <strain evidence="1">DSM 25168</strain>
    </source>
</reference>
<dbReference type="KEGG" id="orp:MOP44_23305"/>